<sequence>MRGFEKRFDIEGLRYRVVVSDNGQVAFLLDGGSTPRGVVHKDELFDDIPVLNDVDLLSVHPMTLFRIVAQHVEDWIWQEKPYQFFFSTGDVRRATIYRWLARRAARRLSTYWYYEMEGTFHFFLRAAGAPDHPIDQSASRTRLSGPHSNVVANRLVIARDNEQSPEFCQ</sequence>
<dbReference type="EMBL" id="JBHRSS010000006">
    <property type="protein sequence ID" value="MFC3104993.1"/>
    <property type="molecule type" value="Genomic_DNA"/>
</dbReference>
<gene>
    <name evidence="1" type="ORF">ACFOSU_14015</name>
</gene>
<organism evidence="1 2">
    <name type="scientific">Salinisphaera aquimarina</name>
    <dbReference type="NCBI Taxonomy" id="2094031"/>
    <lineage>
        <taxon>Bacteria</taxon>
        <taxon>Pseudomonadati</taxon>
        <taxon>Pseudomonadota</taxon>
        <taxon>Gammaproteobacteria</taxon>
        <taxon>Salinisphaerales</taxon>
        <taxon>Salinisphaeraceae</taxon>
        <taxon>Salinisphaera</taxon>
    </lineage>
</organism>
<evidence type="ECO:0000313" key="1">
    <source>
        <dbReference type="EMBL" id="MFC3104993.1"/>
    </source>
</evidence>
<reference evidence="2" key="1">
    <citation type="journal article" date="2019" name="Int. J. Syst. Evol. Microbiol.">
        <title>The Global Catalogue of Microorganisms (GCM) 10K type strain sequencing project: providing services to taxonomists for standard genome sequencing and annotation.</title>
        <authorList>
            <consortium name="The Broad Institute Genomics Platform"/>
            <consortium name="The Broad Institute Genome Sequencing Center for Infectious Disease"/>
            <person name="Wu L."/>
            <person name="Ma J."/>
        </authorList>
    </citation>
    <scope>NUCLEOTIDE SEQUENCE [LARGE SCALE GENOMIC DNA]</scope>
    <source>
        <strain evidence="2">KCTC 52640</strain>
    </source>
</reference>
<proteinExistence type="predicted"/>
<dbReference type="Proteomes" id="UP001595462">
    <property type="component" value="Unassembled WGS sequence"/>
</dbReference>
<name>A0ABV7EQH6_9GAMM</name>
<evidence type="ECO:0000313" key="2">
    <source>
        <dbReference type="Proteomes" id="UP001595462"/>
    </source>
</evidence>
<comment type="caution">
    <text evidence="1">The sequence shown here is derived from an EMBL/GenBank/DDBJ whole genome shotgun (WGS) entry which is preliminary data.</text>
</comment>
<protein>
    <submittedName>
        <fullName evidence="1">Uncharacterized protein</fullName>
    </submittedName>
</protein>
<keyword evidence="2" id="KW-1185">Reference proteome</keyword>
<dbReference type="RefSeq" id="WP_380690552.1">
    <property type="nucleotide sequence ID" value="NZ_JBHRSS010000006.1"/>
</dbReference>
<accession>A0ABV7EQH6</accession>